<dbReference type="eggNOG" id="COG2911">
    <property type="taxonomic scope" value="Bacteria"/>
</dbReference>
<dbReference type="OrthoDB" id="5476182at2"/>
<dbReference type="Pfam" id="PF04357">
    <property type="entry name" value="TamB"/>
    <property type="match status" value="1"/>
</dbReference>
<feature type="region of interest" description="Disordered" evidence="5">
    <location>
        <begin position="378"/>
        <end position="436"/>
    </location>
</feature>
<feature type="compositionally biased region" description="Pro residues" evidence="5">
    <location>
        <begin position="164"/>
        <end position="173"/>
    </location>
</feature>
<feature type="region of interest" description="Disordered" evidence="5">
    <location>
        <begin position="1386"/>
        <end position="1405"/>
    </location>
</feature>
<feature type="region of interest" description="Disordered" evidence="5">
    <location>
        <begin position="1"/>
        <end position="25"/>
    </location>
</feature>
<feature type="region of interest" description="Disordered" evidence="5">
    <location>
        <begin position="1624"/>
        <end position="1649"/>
    </location>
</feature>
<feature type="compositionally biased region" description="Low complexity" evidence="5">
    <location>
        <begin position="378"/>
        <end position="426"/>
    </location>
</feature>
<evidence type="ECO:0000256" key="3">
    <source>
        <dbReference type="ARBA" id="ARBA00022989"/>
    </source>
</evidence>
<feature type="region of interest" description="Disordered" evidence="5">
    <location>
        <begin position="777"/>
        <end position="796"/>
    </location>
</feature>
<dbReference type="STRING" id="448385.sce4535"/>
<accession>A9F8W9</accession>
<dbReference type="BioCyc" id="SCEL448385:SCE_RS23275-MONOMER"/>
<proteinExistence type="predicted"/>
<dbReference type="GO" id="GO:0009306">
    <property type="term" value="P:protein secretion"/>
    <property type="evidence" value="ECO:0007669"/>
    <property type="project" value="InterPro"/>
</dbReference>
<keyword evidence="4" id="KW-0472">Membrane</keyword>
<dbReference type="EMBL" id="AM746676">
    <property type="protein sequence ID" value="CAN94698.1"/>
    <property type="molecule type" value="Genomic_DNA"/>
</dbReference>
<feature type="region of interest" description="Disordered" evidence="5">
    <location>
        <begin position="161"/>
        <end position="180"/>
    </location>
</feature>
<evidence type="ECO:0000259" key="6">
    <source>
        <dbReference type="Pfam" id="PF04357"/>
    </source>
</evidence>
<reference evidence="7 8" key="1">
    <citation type="journal article" date="2007" name="Nat. Biotechnol.">
        <title>Complete genome sequence of the myxobacterium Sorangium cellulosum.</title>
        <authorList>
            <person name="Schneiker S."/>
            <person name="Perlova O."/>
            <person name="Kaiser O."/>
            <person name="Gerth K."/>
            <person name="Alici A."/>
            <person name="Altmeyer M.O."/>
            <person name="Bartels D."/>
            <person name="Bekel T."/>
            <person name="Beyer S."/>
            <person name="Bode E."/>
            <person name="Bode H.B."/>
            <person name="Bolten C.J."/>
            <person name="Choudhuri J.V."/>
            <person name="Doss S."/>
            <person name="Elnakady Y.A."/>
            <person name="Frank B."/>
            <person name="Gaigalat L."/>
            <person name="Goesmann A."/>
            <person name="Groeger C."/>
            <person name="Gross F."/>
            <person name="Jelsbak L."/>
            <person name="Jelsbak L."/>
            <person name="Kalinowski J."/>
            <person name="Kegler C."/>
            <person name="Knauber T."/>
            <person name="Konietzny S."/>
            <person name="Kopp M."/>
            <person name="Krause L."/>
            <person name="Krug D."/>
            <person name="Linke B."/>
            <person name="Mahmud T."/>
            <person name="Martinez-Arias R."/>
            <person name="McHardy A.C."/>
            <person name="Merai M."/>
            <person name="Meyer F."/>
            <person name="Mormann S."/>
            <person name="Munoz-Dorado J."/>
            <person name="Perez J."/>
            <person name="Pradella S."/>
            <person name="Rachid S."/>
            <person name="Raddatz G."/>
            <person name="Rosenau F."/>
            <person name="Rueckert C."/>
            <person name="Sasse F."/>
            <person name="Scharfe M."/>
            <person name="Schuster S.C."/>
            <person name="Suen G."/>
            <person name="Treuner-Lange A."/>
            <person name="Velicer G.J."/>
            <person name="Vorholter F.-J."/>
            <person name="Weissman K.J."/>
            <person name="Welch R.D."/>
            <person name="Wenzel S.C."/>
            <person name="Whitworth D.E."/>
            <person name="Wilhelm S."/>
            <person name="Wittmann C."/>
            <person name="Bloecker H."/>
            <person name="Puehler A."/>
            <person name="Mueller R."/>
        </authorList>
    </citation>
    <scope>NUCLEOTIDE SEQUENCE [LARGE SCALE GENOMIC DNA]</scope>
    <source>
        <strain evidence="8">So ce56</strain>
    </source>
</reference>
<keyword evidence="2" id="KW-0812">Transmembrane</keyword>
<sequence length="1688" mass="175045">MTPDPAPEARRSSAPRPPRAPGRARRAASAVAAALGLTLTFAGAAAVGVALHLDTPAARRVARDATNRLLGSLFQGRIVADEIDALGLGGVRIRSAVALDPRGNKVIRASGLEARADVLAMLRGALFGAGALRIEVPYIRVEQADVLVQDNGAGGVTLGDTFTPLPPRSPPSSKPEGPPRDVVVALSHVEIGRGWVHGQVAPPRALDADVSRLFGSVHVGPEGVAVDVNQTGLVDRAFLPARTAGTANYHLRAGDEVRMWSSFAGRLADVEVTARAVLDEEHLEAQASVPRATPEQLRSLLPDHPLTEPISARVAVNGHLPQLDVVASASADPAGPAGGGLALTGRLDVAGPVRLDAEVQARDVDLRLFGVRLSPDTAGGAAPVPAGAAPVPAAPARPRAAPPLTRAAPSLPRVAPARPHAAAAKPALERGSDPAPLITADGRVRVELGDLLRLSVEARTEPTALLGQRVPAADVHLVLDRGELHARAHLHEPGAPIDAAVSLLPGGQGLRFAATADIPAIAAAPRLAGPVDGAGRVRVEGSLRGGALDARVEGAFAGLRVGQDVALASARVAGRVSGPIDALSIDASLSGKEALAGGHTVDEVTAQISGPLASPRLRATLTDGDDALSASARLSAAPLALRDVELQLKRDGAAAAGKITAITSSAGGLAVEGLDLSSAELGSLKGRLAVRGDDVTGRLRGDGIDVGRLARILGIPIRVRGRAEVDVALDRDRETGRSGHVRLGLTGGEVAFLSGISAQLTATFDRDQVKADGSVRIDAKAPQPNGNGGQPPNGAWNDALPRCAGTLASVRVSGAEGTLEGPLLRAETWTTLVGKAEVAADDWDLGCLAQLMPIGHIVSEVRGKLTTRFGVSRAAGEPLPSLHDVLVRTHGLALAGPHRLGAERPAWESRFVDAQLKGSFSGATGKADAALTLYDGGLLADVSGAIELDLEALTGPPADRWSSLLRSPIAAHASIPRRGMDQLATLPSFVREALPPLAGEVRIDAYANGTIERPFLTARTLWWGLTYAPPGASSATDLLFPTDLDAWLTYDSEKATLDAHVTRGAAEIATVSAEVLAPLERLLADVPARALKGAPPPPAWTGSFRATLREVPLGEIPLLADSGIAGRVSGEIEMRGLNIAPSLKARLTVPGVTLGSDLAFERGVLALRIDPMREAGRGHLRVTELALEGRRGGKIRANAFASVRFRGGLIPVLDGERTDLAISAERFRLAALQPLVGGLLSKVDGTLDGDLRIELGGPSDADGNLRAQLEVRDGVVHIPELGQELRDVAARVTAEGGVLRIEGFRAAGTTGMAQGWALFRLAGLALRDGAGALTIAEDQALPLTLEGVPLGTASGALSFIAEKKPGELALYATVPTLRVSLPATSSRDVQPLGDNPDISVSHPLGPEKQRRAADALRYSVAFDVRDAFVSGAGLRLRLQSAEDAPPRVVIGEDTRVSGGIVITRGELEIYGKAFEIEGGRVRLREEDASNPHLNVTAHWDAPDGTRIHVAFNGNLRPITDRSLRFTSSPPSSQQDILARLLFGADFSEGAQAAGSQTPAGLAAGGVAASVGSEIASAQFNALLSGIAPLRGLTTRFGTTSEGALRTSLVYRLSDNLTAQATFQEGAQQSAATGSSGPTPGGTASERGTRTEVTIDWRFSEHWTLRGTVGVDARQATSGMLDLLWQYRY</sequence>
<evidence type="ECO:0000256" key="4">
    <source>
        <dbReference type="ARBA" id="ARBA00023136"/>
    </source>
</evidence>
<evidence type="ECO:0000256" key="5">
    <source>
        <dbReference type="SAM" id="MobiDB-lite"/>
    </source>
</evidence>
<feature type="domain" description="Translocation and assembly module TamB C-terminal" evidence="6">
    <location>
        <begin position="1452"/>
        <end position="1688"/>
    </location>
</feature>
<keyword evidence="3" id="KW-1133">Transmembrane helix</keyword>
<feature type="compositionally biased region" description="Low complexity" evidence="5">
    <location>
        <begin position="1629"/>
        <end position="1644"/>
    </location>
</feature>
<dbReference type="GO" id="GO:0005886">
    <property type="term" value="C:plasma membrane"/>
    <property type="evidence" value="ECO:0007669"/>
    <property type="project" value="InterPro"/>
</dbReference>
<protein>
    <recommendedName>
        <fullName evidence="6">Translocation and assembly module TamB C-terminal domain-containing protein</fullName>
    </recommendedName>
</protein>
<evidence type="ECO:0000313" key="7">
    <source>
        <dbReference type="EMBL" id="CAN94698.1"/>
    </source>
</evidence>
<evidence type="ECO:0000256" key="2">
    <source>
        <dbReference type="ARBA" id="ARBA00022692"/>
    </source>
</evidence>
<dbReference type="Proteomes" id="UP000002139">
    <property type="component" value="Chromosome"/>
</dbReference>
<gene>
    <name evidence="7" type="ordered locus">sce4535</name>
</gene>
<organism evidence="7 8">
    <name type="scientific">Sorangium cellulosum (strain So ce56)</name>
    <name type="common">Polyangium cellulosum (strain So ce56)</name>
    <dbReference type="NCBI Taxonomy" id="448385"/>
    <lineage>
        <taxon>Bacteria</taxon>
        <taxon>Pseudomonadati</taxon>
        <taxon>Myxococcota</taxon>
        <taxon>Polyangia</taxon>
        <taxon>Polyangiales</taxon>
        <taxon>Polyangiaceae</taxon>
        <taxon>Sorangium</taxon>
    </lineage>
</organism>
<dbReference type="HOGENOM" id="CLU_241267_0_0_7"/>
<keyword evidence="8" id="KW-1185">Reference proteome</keyword>
<evidence type="ECO:0000256" key="1">
    <source>
        <dbReference type="ARBA" id="ARBA00004167"/>
    </source>
</evidence>
<name>A9F8W9_SORC5</name>
<dbReference type="InterPro" id="IPR007452">
    <property type="entry name" value="TamB_C"/>
</dbReference>
<dbReference type="RefSeq" id="WP_012237167.1">
    <property type="nucleotide sequence ID" value="NC_010162.1"/>
</dbReference>
<comment type="subcellular location">
    <subcellularLocation>
        <location evidence="1">Membrane</location>
        <topology evidence="1">Single-pass membrane protein</topology>
    </subcellularLocation>
</comment>
<dbReference type="KEGG" id="scl:sce4535"/>
<evidence type="ECO:0000313" key="8">
    <source>
        <dbReference type="Proteomes" id="UP000002139"/>
    </source>
</evidence>